<protein>
    <submittedName>
        <fullName evidence="2">Permease</fullName>
    </submittedName>
</protein>
<dbReference type="Proteomes" id="UP000732399">
    <property type="component" value="Unassembled WGS sequence"/>
</dbReference>
<evidence type="ECO:0000313" key="3">
    <source>
        <dbReference type="Proteomes" id="UP000732399"/>
    </source>
</evidence>
<dbReference type="InterPro" id="IPR004513">
    <property type="entry name" value="FtsX"/>
</dbReference>
<keyword evidence="1" id="KW-0812">Transmembrane</keyword>
<organism evidence="2 3">
    <name type="scientific">Sphingomonas corticis</name>
    <dbReference type="NCBI Taxonomy" id="2722791"/>
    <lineage>
        <taxon>Bacteria</taxon>
        <taxon>Pseudomonadati</taxon>
        <taxon>Pseudomonadota</taxon>
        <taxon>Alphaproteobacteria</taxon>
        <taxon>Sphingomonadales</taxon>
        <taxon>Sphingomonadaceae</taxon>
        <taxon>Sphingomonas</taxon>
    </lineage>
</organism>
<reference evidence="2 3" key="1">
    <citation type="submission" date="2020-03" db="EMBL/GenBank/DDBJ databases">
        <authorList>
            <person name="Wang L."/>
            <person name="He N."/>
            <person name="Li Y."/>
            <person name="Fang Y."/>
            <person name="Zhang F."/>
        </authorList>
    </citation>
    <scope>NUCLEOTIDE SEQUENCE [LARGE SCALE GENOMIC DNA]</scope>
    <source>
        <strain evidence="2 3">36D10-4-7</strain>
    </source>
</reference>
<dbReference type="EMBL" id="JAAVJH010000002">
    <property type="protein sequence ID" value="NJR77645.1"/>
    <property type="molecule type" value="Genomic_DNA"/>
</dbReference>
<dbReference type="RefSeq" id="WP_168133184.1">
    <property type="nucleotide sequence ID" value="NZ_JAAVJH010000002.1"/>
</dbReference>
<keyword evidence="1" id="KW-0472">Membrane</keyword>
<feature type="transmembrane region" description="Helical" evidence="1">
    <location>
        <begin position="156"/>
        <end position="181"/>
    </location>
</feature>
<keyword evidence="1" id="KW-1133">Transmembrane helix</keyword>
<name>A0ABX1CNJ0_9SPHN</name>
<feature type="transmembrane region" description="Helical" evidence="1">
    <location>
        <begin position="219"/>
        <end position="239"/>
    </location>
</feature>
<comment type="caution">
    <text evidence="2">The sequence shown here is derived from an EMBL/GenBank/DDBJ whole genome shotgun (WGS) entry which is preliminary data.</text>
</comment>
<proteinExistence type="predicted"/>
<dbReference type="PANTHER" id="PTHR47755">
    <property type="entry name" value="CELL DIVISION PROTEIN FTSX"/>
    <property type="match status" value="1"/>
</dbReference>
<sequence>MSADPTRILDAARGGRAMAWVLAIMLFLTVLAAAAGIGTARAAGALASSLEGRATIVVATADPLRRDREAAAALAAVAALPGVARAAPVPRAELARLLGPWLGAEAGNADLPIPALIDVDLADDAAAARVAAAVRRAAPGARIDRHGDALAGVATLLTSLTVVAAAVVALMLAATSAVVLLSARAGLDAHRATIDVMHGLGATDVQVARLFQRRLARDAILGAVIGAFPALAVVALLGAQVGGMGSALLEQVTLGSAGWVAITALPFVFVALAAWVARRAIVTMLGGTL</sequence>
<dbReference type="PANTHER" id="PTHR47755:SF1">
    <property type="entry name" value="CELL DIVISION PROTEIN FTSX"/>
    <property type="match status" value="1"/>
</dbReference>
<gene>
    <name evidence="2" type="ORF">HBH26_03320</name>
</gene>
<accession>A0ABX1CNJ0</accession>
<keyword evidence="3" id="KW-1185">Reference proteome</keyword>
<feature type="transmembrane region" description="Helical" evidence="1">
    <location>
        <begin position="259"/>
        <end position="277"/>
    </location>
</feature>
<evidence type="ECO:0000313" key="2">
    <source>
        <dbReference type="EMBL" id="NJR77645.1"/>
    </source>
</evidence>
<evidence type="ECO:0000256" key="1">
    <source>
        <dbReference type="SAM" id="Phobius"/>
    </source>
</evidence>